<dbReference type="AlphaFoldDB" id="A0A9W3HH97"/>
<keyword evidence="1" id="KW-1185">Reference proteome</keyword>
<proteinExistence type="predicted"/>
<name>A0A9W3HH97_CAMBA</name>
<accession>A0A9W3HH97</accession>
<reference evidence="2" key="1">
    <citation type="submission" date="2025-08" db="UniProtKB">
        <authorList>
            <consortium name="RefSeq"/>
        </authorList>
    </citation>
    <scope>IDENTIFICATION</scope>
    <source>
        <tissue evidence="2">Blood</tissue>
    </source>
</reference>
<sequence>MFITVMFGAGCWELVNPCCSLVTLTAHLRRRGQVPPDVTIALLAEDGHLVSLGEGLEEETSLTPFVGSPLLQERGTYVLVQVIKGEGAAPTRYESMLENLDDWYPELAEELRWLSGLPSVGDGWRRRAGTRRGHQEQGPPSRQRVGSLLSRTHQLGQEPGKETTEIPEGMLTPRSANPSQGKMCVLRGGPQHQPPLDTHIPP</sequence>
<organism evidence="1 2">
    <name type="scientific">Camelus bactrianus</name>
    <name type="common">Bactrian camel</name>
    <dbReference type="NCBI Taxonomy" id="9837"/>
    <lineage>
        <taxon>Eukaryota</taxon>
        <taxon>Metazoa</taxon>
        <taxon>Chordata</taxon>
        <taxon>Craniata</taxon>
        <taxon>Vertebrata</taxon>
        <taxon>Euteleostomi</taxon>
        <taxon>Mammalia</taxon>
        <taxon>Eutheria</taxon>
        <taxon>Laurasiatheria</taxon>
        <taxon>Artiodactyla</taxon>
        <taxon>Tylopoda</taxon>
        <taxon>Camelidae</taxon>
        <taxon>Camelus</taxon>
    </lineage>
</organism>
<evidence type="ECO:0000313" key="1">
    <source>
        <dbReference type="Proteomes" id="UP001732780"/>
    </source>
</evidence>
<dbReference type="InterPro" id="IPR039471">
    <property type="entry name" value="CXorf65-like"/>
</dbReference>
<dbReference type="RefSeq" id="XP_045373004.2">
    <property type="nucleotide sequence ID" value="XM_045517048.2"/>
</dbReference>
<protein>
    <submittedName>
        <fullName evidence="2">Uncharacterized protein C22orf15 homolog</fullName>
    </submittedName>
</protein>
<dbReference type="PANTHER" id="PTHR33887">
    <property type="entry name" value="PB1 DOMAIN-CONTAINING PROTEIN"/>
    <property type="match status" value="1"/>
</dbReference>
<evidence type="ECO:0000313" key="2">
    <source>
        <dbReference type="RefSeq" id="XP_045373004.2"/>
    </source>
</evidence>
<dbReference type="PANTHER" id="PTHR33887:SF1">
    <property type="entry name" value="GENE 867-RELATED"/>
    <property type="match status" value="1"/>
</dbReference>
<dbReference type="Proteomes" id="UP001732780">
    <property type="component" value="Chromosome 32"/>
</dbReference>
<dbReference type="Pfam" id="PF15874">
    <property type="entry name" value="Il2rg"/>
    <property type="match status" value="1"/>
</dbReference>
<gene>
    <name evidence="2" type="primary">C32H22orf15</name>
</gene>
<dbReference type="CTD" id="105069362"/>